<comment type="subcellular location">
    <subcellularLocation>
        <location evidence="1">Membrane</location>
        <topology evidence="1">Single-pass type I membrane protein</topology>
    </subcellularLocation>
</comment>
<evidence type="ECO:0000256" key="13">
    <source>
        <dbReference type="SAM" id="MobiDB-lite"/>
    </source>
</evidence>
<feature type="binding site" evidence="12">
    <location>
        <position position="542"/>
    </location>
    <ligand>
        <name>ATP</name>
        <dbReference type="ChEBI" id="CHEBI:30616"/>
    </ligand>
</feature>
<evidence type="ECO:0000256" key="1">
    <source>
        <dbReference type="ARBA" id="ARBA00004479"/>
    </source>
</evidence>
<evidence type="ECO:0000256" key="4">
    <source>
        <dbReference type="ARBA" id="ARBA00022692"/>
    </source>
</evidence>
<protein>
    <recommendedName>
        <fullName evidence="16">Protein kinase domain-containing protein</fullName>
    </recommendedName>
</protein>
<evidence type="ECO:0000256" key="3">
    <source>
        <dbReference type="ARBA" id="ARBA00022679"/>
    </source>
</evidence>
<evidence type="ECO:0000256" key="12">
    <source>
        <dbReference type="PROSITE-ProRule" id="PRU10141"/>
    </source>
</evidence>
<dbReference type="PANTHER" id="PTHR27003">
    <property type="entry name" value="OS07G0166700 PROTEIN"/>
    <property type="match status" value="1"/>
</dbReference>
<feature type="signal peptide" evidence="15">
    <location>
        <begin position="1"/>
        <end position="35"/>
    </location>
</feature>
<dbReference type="EMBL" id="NMUH01005335">
    <property type="protein sequence ID" value="MQM12497.1"/>
    <property type="molecule type" value="Genomic_DNA"/>
</dbReference>
<dbReference type="FunFam" id="3.30.200.20:FF:000039">
    <property type="entry name" value="receptor-like protein kinase FERONIA"/>
    <property type="match status" value="1"/>
</dbReference>
<dbReference type="InterPro" id="IPR024788">
    <property type="entry name" value="Malectin-like_Carb-bd_dom"/>
</dbReference>
<evidence type="ECO:0000256" key="2">
    <source>
        <dbReference type="ARBA" id="ARBA00022527"/>
    </source>
</evidence>
<reference evidence="17" key="1">
    <citation type="submission" date="2017-07" db="EMBL/GenBank/DDBJ databases">
        <title>Taro Niue Genome Assembly and Annotation.</title>
        <authorList>
            <person name="Atibalentja N."/>
            <person name="Keating K."/>
            <person name="Fields C.J."/>
        </authorList>
    </citation>
    <scope>NUCLEOTIDE SEQUENCE</scope>
    <source>
        <strain evidence="17">Niue_2</strain>
        <tissue evidence="17">Leaf</tissue>
    </source>
</reference>
<dbReference type="GO" id="GO:0005886">
    <property type="term" value="C:plasma membrane"/>
    <property type="evidence" value="ECO:0007669"/>
    <property type="project" value="TreeGrafter"/>
</dbReference>
<dbReference type="OrthoDB" id="640180at2759"/>
<evidence type="ECO:0000256" key="14">
    <source>
        <dbReference type="SAM" id="Phobius"/>
    </source>
</evidence>
<dbReference type="Pfam" id="PF12819">
    <property type="entry name" value="Malectin_like"/>
    <property type="match status" value="1"/>
</dbReference>
<evidence type="ECO:0000259" key="16">
    <source>
        <dbReference type="PROSITE" id="PS50011"/>
    </source>
</evidence>
<keyword evidence="18" id="KW-1185">Reference proteome</keyword>
<name>A0A843WWI8_COLES</name>
<feature type="compositionally biased region" description="Low complexity" evidence="13">
    <location>
        <begin position="67"/>
        <end position="76"/>
    </location>
</feature>
<feature type="chain" id="PRO_5032319735" description="Protein kinase domain-containing protein" evidence="15">
    <location>
        <begin position="36"/>
        <end position="875"/>
    </location>
</feature>
<gene>
    <name evidence="17" type="ORF">Taro_045416</name>
</gene>
<evidence type="ECO:0000256" key="10">
    <source>
        <dbReference type="ARBA" id="ARBA00023136"/>
    </source>
</evidence>
<dbReference type="FunFam" id="1.10.510.10:FF:000252">
    <property type="entry name" value="Receptor-like protein kinase FERONIA"/>
    <property type="match status" value="1"/>
</dbReference>
<keyword evidence="9 14" id="KW-1133">Transmembrane helix</keyword>
<organism evidence="17 18">
    <name type="scientific">Colocasia esculenta</name>
    <name type="common">Wild taro</name>
    <name type="synonym">Arum esculentum</name>
    <dbReference type="NCBI Taxonomy" id="4460"/>
    <lineage>
        <taxon>Eukaryota</taxon>
        <taxon>Viridiplantae</taxon>
        <taxon>Streptophyta</taxon>
        <taxon>Embryophyta</taxon>
        <taxon>Tracheophyta</taxon>
        <taxon>Spermatophyta</taxon>
        <taxon>Magnoliopsida</taxon>
        <taxon>Liliopsida</taxon>
        <taxon>Araceae</taxon>
        <taxon>Aroideae</taxon>
        <taxon>Colocasieae</taxon>
        <taxon>Colocasia</taxon>
    </lineage>
</organism>
<dbReference type="Pfam" id="PF07714">
    <property type="entry name" value="PK_Tyr_Ser-Thr"/>
    <property type="match status" value="1"/>
</dbReference>
<keyword evidence="8 12" id="KW-0067">ATP-binding</keyword>
<feature type="region of interest" description="Disordered" evidence="13">
    <location>
        <begin position="66"/>
        <end position="88"/>
    </location>
</feature>
<dbReference type="InterPro" id="IPR017441">
    <property type="entry name" value="Protein_kinase_ATP_BS"/>
</dbReference>
<dbReference type="AlphaFoldDB" id="A0A843WWI8"/>
<evidence type="ECO:0000256" key="8">
    <source>
        <dbReference type="ARBA" id="ARBA00022840"/>
    </source>
</evidence>
<dbReference type="Gene3D" id="1.10.510.10">
    <property type="entry name" value="Transferase(Phosphotransferase) domain 1"/>
    <property type="match status" value="1"/>
</dbReference>
<keyword evidence="4 14" id="KW-0812">Transmembrane</keyword>
<dbReference type="InterPro" id="IPR045272">
    <property type="entry name" value="ANXUR1/2-like"/>
</dbReference>
<evidence type="ECO:0000313" key="18">
    <source>
        <dbReference type="Proteomes" id="UP000652761"/>
    </source>
</evidence>
<dbReference type="PANTHER" id="PTHR27003:SF318">
    <property type="entry name" value="OS03G0124200 PROTEIN"/>
    <property type="match status" value="1"/>
</dbReference>
<evidence type="ECO:0000256" key="9">
    <source>
        <dbReference type="ARBA" id="ARBA00022989"/>
    </source>
</evidence>
<dbReference type="GO" id="GO:0009506">
    <property type="term" value="C:plasmodesma"/>
    <property type="evidence" value="ECO:0007669"/>
    <property type="project" value="TreeGrafter"/>
</dbReference>
<dbReference type="SUPFAM" id="SSF56112">
    <property type="entry name" value="Protein kinase-like (PK-like)"/>
    <property type="match status" value="1"/>
</dbReference>
<feature type="transmembrane region" description="Helical" evidence="14">
    <location>
        <begin position="417"/>
        <end position="439"/>
    </location>
</feature>
<dbReference type="PROSITE" id="PS00107">
    <property type="entry name" value="PROTEIN_KINASE_ATP"/>
    <property type="match status" value="1"/>
</dbReference>
<keyword evidence="3" id="KW-0808">Transferase</keyword>
<dbReference type="InterPro" id="IPR000719">
    <property type="entry name" value="Prot_kinase_dom"/>
</dbReference>
<dbReference type="InterPro" id="IPR011009">
    <property type="entry name" value="Kinase-like_dom_sf"/>
</dbReference>
<feature type="domain" description="Protein kinase" evidence="16">
    <location>
        <begin position="514"/>
        <end position="795"/>
    </location>
</feature>
<keyword evidence="5 15" id="KW-0732">Signal</keyword>
<evidence type="ECO:0000313" key="17">
    <source>
        <dbReference type="EMBL" id="MQM12497.1"/>
    </source>
</evidence>
<keyword evidence="6 12" id="KW-0547">Nucleotide-binding</keyword>
<accession>A0A843WWI8</accession>
<dbReference type="GO" id="GO:0004714">
    <property type="term" value="F:transmembrane receptor protein tyrosine kinase activity"/>
    <property type="evidence" value="ECO:0007669"/>
    <property type="project" value="InterPro"/>
</dbReference>
<proteinExistence type="predicted"/>
<keyword evidence="2" id="KW-0723">Serine/threonine-protein kinase</keyword>
<evidence type="ECO:0000256" key="11">
    <source>
        <dbReference type="ARBA" id="ARBA00023180"/>
    </source>
</evidence>
<dbReference type="SMART" id="SM00220">
    <property type="entry name" value="S_TKc"/>
    <property type="match status" value="1"/>
</dbReference>
<dbReference type="GO" id="GO:0005524">
    <property type="term" value="F:ATP binding"/>
    <property type="evidence" value="ECO:0007669"/>
    <property type="project" value="UniProtKB-UniRule"/>
</dbReference>
<dbReference type="FunFam" id="2.60.120.430:FF:000001">
    <property type="entry name" value="Receptor-like protein kinase FERONIA"/>
    <property type="match status" value="1"/>
</dbReference>
<dbReference type="GO" id="GO:0004674">
    <property type="term" value="F:protein serine/threonine kinase activity"/>
    <property type="evidence" value="ECO:0007669"/>
    <property type="project" value="UniProtKB-KW"/>
</dbReference>
<dbReference type="CDD" id="cd14066">
    <property type="entry name" value="STKc_IRAK"/>
    <property type="match status" value="1"/>
</dbReference>
<comment type="caution">
    <text evidence="17">The sequence shown here is derived from an EMBL/GenBank/DDBJ whole genome shotgun (WGS) entry which is preliminary data.</text>
</comment>
<evidence type="ECO:0000256" key="5">
    <source>
        <dbReference type="ARBA" id="ARBA00022729"/>
    </source>
</evidence>
<dbReference type="PROSITE" id="PS00108">
    <property type="entry name" value="PROTEIN_KINASE_ST"/>
    <property type="match status" value="1"/>
</dbReference>
<keyword evidence="10 14" id="KW-0472">Membrane</keyword>
<dbReference type="PROSITE" id="PS50011">
    <property type="entry name" value="PROTEIN_KINASE_DOM"/>
    <property type="match status" value="1"/>
</dbReference>
<evidence type="ECO:0000256" key="6">
    <source>
        <dbReference type="ARBA" id="ARBA00022741"/>
    </source>
</evidence>
<dbReference type="Gene3D" id="2.60.120.430">
    <property type="entry name" value="Galactose-binding lectin"/>
    <property type="match status" value="2"/>
</dbReference>
<dbReference type="InterPro" id="IPR008271">
    <property type="entry name" value="Ser/Thr_kinase_AS"/>
</dbReference>
<sequence>MGRHHPFHAGGARVGFSSLLLAVLITSSFTSPFSAAEFSPRTSILLNCGSGVSAFAPDDQRPFLPDSASLSSSSSSVQVADRDPSPGASTLYRTARVFTDQSSYAFTVGTTGAHVLRLHFSPFSATEFDLFSAVFTVTALGSFRLLSDFSVQIPTPVIKEFLLWVDSGQVDVTFTPAARGSSPPVAFVNAIEVFTAPSDLIQKDSQQLTKLQSQVALETVHRINMGGPLIVPSNDTLWRTWIPDDVYLFSGVTSIKVNTSVSVTYQKDGTGSTPEVAPERVYDTARAMNTGGLLDPRFNITWKFNVSGGVSHLVRMHFYDFISTAAPDLYFNAYVDEQAVYTDLHPFTFTLSSFSVPFYWDSVVDDAGADGWRLMRVTVGRSAKSSPTKVNAILNGLEIMRVLNASEVAKKKKKKSLLLILMPSVAGVLVLLVFSSLFLSARRRRRRAPVAKETAAGPTSWTPMSAHGHGAVGLSMTTTSKLSHGTTASPRTPRVINLGLHISFEDIRIATNDFDEGLVIGKGGFGSVYRGVLGDGTTVAVKRGIAGGPSNQGYPEFQTEVTVLSRIRHRHLVSLIGFCDENSEMILVYEFMEKGPLKNLLYGRGGGEEGAPPCLSWKQRLEICIGAARGIHYLHTGHAQVIIHRDLKSSNILLGEDYVAKVSDFGLSRLGPSMGETHVSTAVKGSFGYLDPEYFKTQQLTDKSDVYSFGVVLFEVLCARPVLDPLLSREQLNLAEWAAAEHRKGRLAQIVDRRLRGTINPNSLRKFGEMAVKCLAEYGADRPSIGDVLWNLEYCLQLQETELRREPHEDSGLMPVPVPIRRMPSSNVTFREEERDGDGDDNGGVVAARVVDEESQVVEFTTSKVFSQLITHEGR</sequence>
<dbReference type="Gene3D" id="3.30.200.20">
    <property type="entry name" value="Phosphorylase Kinase, domain 1"/>
    <property type="match status" value="1"/>
</dbReference>
<keyword evidence="11" id="KW-0325">Glycoprotein</keyword>
<dbReference type="Proteomes" id="UP000652761">
    <property type="component" value="Unassembled WGS sequence"/>
</dbReference>
<evidence type="ECO:0000256" key="15">
    <source>
        <dbReference type="SAM" id="SignalP"/>
    </source>
</evidence>
<evidence type="ECO:0000256" key="7">
    <source>
        <dbReference type="ARBA" id="ARBA00022777"/>
    </source>
</evidence>
<dbReference type="InterPro" id="IPR001245">
    <property type="entry name" value="Ser-Thr/Tyr_kinase_cat_dom"/>
</dbReference>
<keyword evidence="7" id="KW-0418">Kinase</keyword>